<dbReference type="InterPro" id="IPR025943">
    <property type="entry name" value="Sigma_54_int_dom_ATP-bd_2"/>
</dbReference>
<dbReference type="PROSITE" id="PS00675">
    <property type="entry name" value="SIGMA54_INTERACT_1"/>
    <property type="match status" value="1"/>
</dbReference>
<feature type="domain" description="PAS" evidence="4">
    <location>
        <begin position="210"/>
        <end position="258"/>
    </location>
</feature>
<dbReference type="Gene3D" id="3.40.50.300">
    <property type="entry name" value="P-loop containing nucleotide triphosphate hydrolases"/>
    <property type="match status" value="1"/>
</dbReference>
<dbReference type="InterPro" id="IPR035965">
    <property type="entry name" value="PAS-like_dom_sf"/>
</dbReference>
<dbReference type="GO" id="GO:0006355">
    <property type="term" value="P:regulation of DNA-templated transcription"/>
    <property type="evidence" value="ECO:0007669"/>
    <property type="project" value="InterPro"/>
</dbReference>
<comment type="caution">
    <text evidence="5">The sequence shown here is derived from an EMBL/GenBank/DDBJ whole genome shotgun (WGS) entry which is preliminary data.</text>
</comment>
<dbReference type="InterPro" id="IPR058031">
    <property type="entry name" value="AAA_lid_NorR"/>
</dbReference>
<accession>A0A9X2S5A2</accession>
<dbReference type="SMART" id="SM00091">
    <property type="entry name" value="PAS"/>
    <property type="match status" value="1"/>
</dbReference>
<name>A0A9X2S5A2_9FIRM</name>
<dbReference type="InterPro" id="IPR036388">
    <property type="entry name" value="WH-like_DNA-bd_sf"/>
</dbReference>
<keyword evidence="1" id="KW-0547">Nucleotide-binding</keyword>
<dbReference type="GO" id="GO:0005524">
    <property type="term" value="F:ATP binding"/>
    <property type="evidence" value="ECO:0007669"/>
    <property type="project" value="UniProtKB-KW"/>
</dbReference>
<dbReference type="Proteomes" id="UP001142078">
    <property type="component" value="Unassembled WGS sequence"/>
</dbReference>
<dbReference type="PANTHER" id="PTHR32071">
    <property type="entry name" value="TRANSCRIPTIONAL REGULATORY PROTEIN"/>
    <property type="match status" value="1"/>
</dbReference>
<dbReference type="Gene3D" id="1.10.10.10">
    <property type="entry name" value="Winged helix-like DNA-binding domain superfamily/Winged helix DNA-binding domain"/>
    <property type="match status" value="1"/>
</dbReference>
<dbReference type="PANTHER" id="PTHR32071:SF57">
    <property type="entry name" value="C4-DICARBOXYLATE TRANSPORT TRANSCRIPTIONAL REGULATORY PROTEIN DCTD"/>
    <property type="match status" value="1"/>
</dbReference>
<dbReference type="PROSITE" id="PS00676">
    <property type="entry name" value="SIGMA54_INTERACT_2"/>
    <property type="match status" value="1"/>
</dbReference>
<dbReference type="InterPro" id="IPR002078">
    <property type="entry name" value="Sigma_54_int"/>
</dbReference>
<dbReference type="Pfam" id="PF25601">
    <property type="entry name" value="AAA_lid_14"/>
    <property type="match status" value="1"/>
</dbReference>
<dbReference type="Pfam" id="PF00158">
    <property type="entry name" value="Sigma54_activat"/>
    <property type="match status" value="1"/>
</dbReference>
<organism evidence="5 6">
    <name type="scientific">Anaerosalibacter massiliensis</name>
    <dbReference type="NCBI Taxonomy" id="1347392"/>
    <lineage>
        <taxon>Bacteria</taxon>
        <taxon>Bacillati</taxon>
        <taxon>Bacillota</taxon>
        <taxon>Tissierellia</taxon>
        <taxon>Tissierellales</taxon>
        <taxon>Sporanaerobacteraceae</taxon>
        <taxon>Anaerosalibacter</taxon>
    </lineage>
</organism>
<evidence type="ECO:0000259" key="4">
    <source>
        <dbReference type="PROSITE" id="PS50112"/>
    </source>
</evidence>
<dbReference type="OrthoDB" id="5411866at2"/>
<dbReference type="RefSeq" id="WP_042679171.1">
    <property type="nucleotide sequence ID" value="NZ_CABKTM010000011.1"/>
</dbReference>
<evidence type="ECO:0000256" key="2">
    <source>
        <dbReference type="ARBA" id="ARBA00022840"/>
    </source>
</evidence>
<dbReference type="Gene3D" id="1.10.8.60">
    <property type="match status" value="1"/>
</dbReference>
<dbReference type="Gene3D" id="3.30.450.20">
    <property type="entry name" value="PAS domain"/>
    <property type="match status" value="1"/>
</dbReference>
<dbReference type="InterPro" id="IPR003593">
    <property type="entry name" value="AAA+_ATPase"/>
</dbReference>
<protein>
    <submittedName>
        <fullName evidence="5">Sigma 54-interacting transcriptional regulator</fullName>
    </submittedName>
</protein>
<keyword evidence="6" id="KW-1185">Reference proteome</keyword>
<dbReference type="CDD" id="cd00130">
    <property type="entry name" value="PAS"/>
    <property type="match status" value="1"/>
</dbReference>
<dbReference type="AlphaFoldDB" id="A0A9X2S5A2"/>
<proteinExistence type="predicted"/>
<gene>
    <name evidence="5" type="ORF">NSA23_09420</name>
</gene>
<reference evidence="5" key="1">
    <citation type="submission" date="2022-07" db="EMBL/GenBank/DDBJ databases">
        <title>Enhanced cultured diversity of the mouse gut microbiota enables custom-made synthetic communities.</title>
        <authorList>
            <person name="Afrizal A."/>
        </authorList>
    </citation>
    <scope>NUCLEOTIDE SEQUENCE</scope>
    <source>
        <strain evidence="5">DSM 29482</strain>
    </source>
</reference>
<dbReference type="InterPro" id="IPR025662">
    <property type="entry name" value="Sigma_54_int_dom_ATP-bd_1"/>
</dbReference>
<evidence type="ECO:0000313" key="5">
    <source>
        <dbReference type="EMBL" id="MCR2044338.1"/>
    </source>
</evidence>
<feature type="domain" description="Sigma-54 factor interaction" evidence="3">
    <location>
        <begin position="339"/>
        <end position="564"/>
    </location>
</feature>
<dbReference type="SMART" id="SM00382">
    <property type="entry name" value="AAA"/>
    <property type="match status" value="1"/>
</dbReference>
<evidence type="ECO:0000259" key="3">
    <source>
        <dbReference type="PROSITE" id="PS50045"/>
    </source>
</evidence>
<dbReference type="CDD" id="cd00009">
    <property type="entry name" value="AAA"/>
    <property type="match status" value="1"/>
</dbReference>
<dbReference type="InterPro" id="IPR027417">
    <property type="entry name" value="P-loop_NTPase"/>
</dbReference>
<evidence type="ECO:0000256" key="1">
    <source>
        <dbReference type="ARBA" id="ARBA00022741"/>
    </source>
</evidence>
<keyword evidence="2" id="KW-0067">ATP-binding</keyword>
<dbReference type="EMBL" id="JANJZL010000005">
    <property type="protein sequence ID" value="MCR2044338.1"/>
    <property type="molecule type" value="Genomic_DNA"/>
</dbReference>
<dbReference type="InterPro" id="IPR000014">
    <property type="entry name" value="PAS"/>
</dbReference>
<dbReference type="FunFam" id="3.40.50.300:FF:000006">
    <property type="entry name" value="DNA-binding transcriptional regulator NtrC"/>
    <property type="match status" value="1"/>
</dbReference>
<dbReference type="SUPFAM" id="SSF52540">
    <property type="entry name" value="P-loop containing nucleoside triphosphate hydrolases"/>
    <property type="match status" value="1"/>
</dbReference>
<dbReference type="PROSITE" id="PS50112">
    <property type="entry name" value="PAS"/>
    <property type="match status" value="1"/>
</dbReference>
<dbReference type="PROSITE" id="PS50045">
    <property type="entry name" value="SIGMA54_INTERACT_4"/>
    <property type="match status" value="1"/>
</dbReference>
<sequence>MEKILAIASYSIESVNSYYAQIRSLFAEKIEVKKIYIDDPKIEKGIYADVILMPSYHMFGKIKKYIRSKCDLVFASRTISKLGLEKIMNIKEDEEVILIDESPGMTEQMISVIYQLGVNHINLKSYWSIQEKDIQDKIVIILGQSDYIPNTAKEIINIGNSLLDFNTIIDIGMKFDLMSMLNRQDIGRSYREVETANFGLAEILRVTNSRESQLDILLQVTDAGVIGIEPEGNIFLYNDIAEEVIGIREDEIINKNGIELFPQIPFKCVLKSLRSVEEKLVRINGYDVVASVNPLIHSKKLYGAISIIRKYSDTEKKQHILRKQLIGKGHKAKYSFDDIIGESDALVKCKKIGRRMAKSNSSILITGETGTGKELFAQAIHNTSPRKNYQFVAVNCGAIPENLLESELFGYEEGAFTGAKKGGKSGLFELAHKGTLFLDEITEMSMDLQVKLLRVLEEREIIRIGGNRMIDVDVRIIAATNNNIKNMVKKGEFREDLYYRLNVLPLRIPPLRVRKEDILVLIEEFKKEFKSDFTLTEKAKELLLNYSWNGNVRELRNYVEYFVNLDLKEIDAKNFPFDYEESTDNEFENQYEKRLMVSFLEAAGNNIRKYIFVLEELEKGYIDNRRLGRRSIHQIAKEKEVFISEQEIRSILVNLEKFSMVEIFKGRSGTVITEYGIRALRYLQMG</sequence>
<dbReference type="SUPFAM" id="SSF55785">
    <property type="entry name" value="PYP-like sensor domain (PAS domain)"/>
    <property type="match status" value="1"/>
</dbReference>
<evidence type="ECO:0000313" key="6">
    <source>
        <dbReference type="Proteomes" id="UP001142078"/>
    </source>
</evidence>